<feature type="compositionally biased region" description="Low complexity" evidence="3">
    <location>
        <begin position="275"/>
        <end position="292"/>
    </location>
</feature>
<dbReference type="Pfam" id="PF02809">
    <property type="entry name" value="UIM"/>
    <property type="match status" value="3"/>
</dbReference>
<dbReference type="GO" id="GO:0036435">
    <property type="term" value="F:K48-linked polyubiquitin modification-dependent protein binding"/>
    <property type="evidence" value="ECO:0007669"/>
    <property type="project" value="UniProtKB-ARBA"/>
</dbReference>
<dbReference type="GO" id="GO:0043161">
    <property type="term" value="P:proteasome-mediated ubiquitin-dependent protein catabolic process"/>
    <property type="evidence" value="ECO:0007669"/>
    <property type="project" value="TreeGrafter"/>
</dbReference>
<proteinExistence type="inferred from homology"/>
<dbReference type="PROSITE" id="PS50234">
    <property type="entry name" value="VWFA"/>
    <property type="match status" value="1"/>
</dbReference>
<dbReference type="PROSITE" id="PS50330">
    <property type="entry name" value="UIM"/>
    <property type="match status" value="1"/>
</dbReference>
<dbReference type="Pfam" id="PF13519">
    <property type="entry name" value="VWA_2"/>
    <property type="match status" value="1"/>
</dbReference>
<feature type="compositionally biased region" description="Acidic residues" evidence="3">
    <location>
        <begin position="342"/>
        <end position="353"/>
    </location>
</feature>
<name>A0AAD7AT72_9AGAR</name>
<evidence type="ECO:0000313" key="6">
    <source>
        <dbReference type="Proteomes" id="UP001218218"/>
    </source>
</evidence>
<comment type="caution">
    <text evidence="5">The sequence shown here is derived from an EMBL/GenBank/DDBJ whole genome shotgun (WGS) entry which is preliminary data.</text>
</comment>
<evidence type="ECO:0000313" key="5">
    <source>
        <dbReference type="EMBL" id="KAJ7367633.1"/>
    </source>
</evidence>
<dbReference type="AlphaFoldDB" id="A0AAD7AT72"/>
<dbReference type="InterPro" id="IPR003903">
    <property type="entry name" value="UIM_dom"/>
</dbReference>
<keyword evidence="6" id="KW-1185">Reference proteome</keyword>
<dbReference type="GO" id="GO:0005829">
    <property type="term" value="C:cytosol"/>
    <property type="evidence" value="ECO:0007669"/>
    <property type="project" value="TreeGrafter"/>
</dbReference>
<reference evidence="5" key="1">
    <citation type="submission" date="2023-03" db="EMBL/GenBank/DDBJ databases">
        <title>Massive genome expansion in bonnet fungi (Mycena s.s.) driven by repeated elements and novel gene families across ecological guilds.</title>
        <authorList>
            <consortium name="Lawrence Berkeley National Laboratory"/>
            <person name="Harder C.B."/>
            <person name="Miyauchi S."/>
            <person name="Viragh M."/>
            <person name="Kuo A."/>
            <person name="Thoen E."/>
            <person name="Andreopoulos B."/>
            <person name="Lu D."/>
            <person name="Skrede I."/>
            <person name="Drula E."/>
            <person name="Henrissat B."/>
            <person name="Morin E."/>
            <person name="Kohler A."/>
            <person name="Barry K."/>
            <person name="LaButti K."/>
            <person name="Morin E."/>
            <person name="Salamov A."/>
            <person name="Lipzen A."/>
            <person name="Mereny Z."/>
            <person name="Hegedus B."/>
            <person name="Baldrian P."/>
            <person name="Stursova M."/>
            <person name="Weitz H."/>
            <person name="Taylor A."/>
            <person name="Grigoriev I.V."/>
            <person name="Nagy L.G."/>
            <person name="Martin F."/>
            <person name="Kauserud H."/>
        </authorList>
    </citation>
    <scope>NUCLEOTIDE SEQUENCE</scope>
    <source>
        <strain evidence="5">CBHHK002</strain>
    </source>
</reference>
<dbReference type="EMBL" id="JARIHO010000001">
    <property type="protein sequence ID" value="KAJ7367633.1"/>
    <property type="molecule type" value="Genomic_DNA"/>
</dbReference>
<protein>
    <recommendedName>
        <fullName evidence="4">VWFA domain-containing protein</fullName>
    </recommendedName>
</protein>
<dbReference type="SUPFAM" id="SSF53300">
    <property type="entry name" value="vWA-like"/>
    <property type="match status" value="1"/>
</dbReference>
<gene>
    <name evidence="5" type="ORF">DFH08DRAFT_828970</name>
</gene>
<dbReference type="SMART" id="SM00726">
    <property type="entry name" value="UIM"/>
    <property type="match status" value="3"/>
</dbReference>
<feature type="domain" description="VWFA" evidence="4">
    <location>
        <begin position="5"/>
        <end position="214"/>
    </location>
</feature>
<evidence type="ECO:0000256" key="1">
    <source>
        <dbReference type="ARBA" id="ARBA00005574"/>
    </source>
</evidence>
<evidence type="ECO:0000259" key="4">
    <source>
        <dbReference type="PROSITE" id="PS50234"/>
    </source>
</evidence>
<sequence>MPLEATMMIIDNSEYMRNGDYQPTRFDAQSDAVTTVVQTKIDSNPENTVGIMTMAGKGYCFHLLVVYILTRSSPEVLVTHTKDIGQILQAIHTTSSKIGGSIDIPTAIAIAQLALKHRSNKNLRQRIIVFVASPLDGPAADEKGMVKLAKKLKKNNVAIDVVCYGDGIEEPTDDGRTVLKAFVESASSGDNSHIVTAAPGPHVLLSDVLISSPILAGDRSAGIPDDLIPGGAGDASGSGSGGANNNAAFEFGVDPSLDPELAMALRMSMQEAAAREAAAAPAGSSSTAPADPTDNEEDALLKQALALSQQEQDVDMDGPSTAAAAAAPSTAAPSAAPAAVDAMEEDEDEDEDAAIARAIAMSMQPDGDNPEGKK</sequence>
<organism evidence="5 6">
    <name type="scientific">Mycena albidolilacea</name>
    <dbReference type="NCBI Taxonomy" id="1033008"/>
    <lineage>
        <taxon>Eukaryota</taxon>
        <taxon>Fungi</taxon>
        <taxon>Dikarya</taxon>
        <taxon>Basidiomycota</taxon>
        <taxon>Agaricomycotina</taxon>
        <taxon>Agaricomycetes</taxon>
        <taxon>Agaricomycetidae</taxon>
        <taxon>Agaricales</taxon>
        <taxon>Marasmiineae</taxon>
        <taxon>Mycenaceae</taxon>
        <taxon>Mycena</taxon>
    </lineage>
</organism>
<dbReference type="PANTHER" id="PTHR10223:SF0">
    <property type="entry name" value="26S PROTEASOME NON-ATPASE REGULATORY SUBUNIT 4"/>
    <property type="match status" value="1"/>
</dbReference>
<dbReference type="GO" id="GO:0008540">
    <property type="term" value="C:proteasome regulatory particle, base subcomplex"/>
    <property type="evidence" value="ECO:0007669"/>
    <property type="project" value="TreeGrafter"/>
</dbReference>
<evidence type="ECO:0000256" key="3">
    <source>
        <dbReference type="SAM" id="MobiDB-lite"/>
    </source>
</evidence>
<dbReference type="InterPro" id="IPR002035">
    <property type="entry name" value="VWF_A"/>
</dbReference>
<dbReference type="SMART" id="SM00327">
    <property type="entry name" value="VWA"/>
    <property type="match status" value="1"/>
</dbReference>
<dbReference type="Proteomes" id="UP001218218">
    <property type="component" value="Unassembled WGS sequence"/>
</dbReference>
<dbReference type="PANTHER" id="PTHR10223">
    <property type="entry name" value="26S PROTEASOME NON-ATPASE REGULATORY SUBUNIT 4"/>
    <property type="match status" value="1"/>
</dbReference>
<dbReference type="GO" id="GO:0005634">
    <property type="term" value="C:nucleus"/>
    <property type="evidence" value="ECO:0007669"/>
    <property type="project" value="TreeGrafter"/>
</dbReference>
<evidence type="ECO:0000256" key="2">
    <source>
        <dbReference type="ARBA" id="ARBA00022942"/>
    </source>
</evidence>
<feature type="compositionally biased region" description="Low complexity" evidence="3">
    <location>
        <begin position="301"/>
        <end position="341"/>
    </location>
</feature>
<comment type="similarity">
    <text evidence="1">Belongs to the proteasome subunit S5A family.</text>
</comment>
<dbReference type="InterPro" id="IPR027040">
    <property type="entry name" value="PSMD4"/>
</dbReference>
<dbReference type="Gene3D" id="3.40.50.410">
    <property type="entry name" value="von Willebrand factor, type A domain"/>
    <property type="match status" value="1"/>
</dbReference>
<accession>A0AAD7AT72</accession>
<keyword evidence="2" id="KW-0647">Proteasome</keyword>
<dbReference type="InterPro" id="IPR036465">
    <property type="entry name" value="vWFA_dom_sf"/>
</dbReference>
<feature type="region of interest" description="Disordered" evidence="3">
    <location>
        <begin position="275"/>
        <end position="374"/>
    </location>
</feature>
<dbReference type="FunFam" id="3.40.50.410:FF:000005">
    <property type="entry name" value="26S proteasome non-ATPase regulatory subunit 4"/>
    <property type="match status" value="1"/>
</dbReference>
<dbReference type="Gene3D" id="1.10.287.3990">
    <property type="match status" value="1"/>
</dbReference>